<sequence>MRLPAALAPWSDSLAFLAPDLAVALGPLVRGIDHLVSGHDRPGVEQGSTDGFEGLSRRGHPELMLVSEWLLADEAPVEFLRRAAQRELLHLAPAVRRPRRRGRVAVLADTGPGQAGAGRLVQLASMLVLHRRAAALGTDLAVGVLGQEPGSWRTGDLSALLRDWLRARRTTEPDADDVSAWTDADDDVWVLTGPRLAARLTGRRQVISSRESQWGAEGVTHVRVAFRDSSAELALPTGPVAVRALRGQGLTRAATPEEPAATFRFPFFPSSSRRILARGGAADELVSIYVPPSRGASVRKPVLHRLTGPVLAASVLGRRLIAMIVRDGTIRIEVIGSSLGNVADLRVPVETLALDPDAICSAGLLPLYYLGGDVICPSGGDWWRLTTDGTALKTNYLALTPRSGSQFDQPQFITRPADPKAEIILGDGGHARSTDGSRWQTFDPHGTESTVTVEPNSKVLRLMFDGMGPTLVTCSKAGVLVRLVRPWETRVLTTWSGLPTTPIVHPTLPLIAGVDANGGLLAGHLFTGDIMLRTAVGE</sequence>
<dbReference type="EMBL" id="BOOA01000003">
    <property type="protein sequence ID" value="GIH22265.1"/>
    <property type="molecule type" value="Genomic_DNA"/>
</dbReference>
<name>A0A919UN14_9ACTN</name>
<dbReference type="Proteomes" id="UP000640052">
    <property type="component" value="Unassembled WGS sequence"/>
</dbReference>
<evidence type="ECO:0000313" key="2">
    <source>
        <dbReference type="Proteomes" id="UP000640052"/>
    </source>
</evidence>
<reference evidence="1" key="1">
    <citation type="submission" date="2021-01" db="EMBL/GenBank/DDBJ databases">
        <title>Whole genome shotgun sequence of Acrocarpospora phusangensis NBRC 108782.</title>
        <authorList>
            <person name="Komaki H."/>
            <person name="Tamura T."/>
        </authorList>
    </citation>
    <scope>NUCLEOTIDE SEQUENCE</scope>
    <source>
        <strain evidence="1">NBRC 108782</strain>
    </source>
</reference>
<keyword evidence="2" id="KW-1185">Reference proteome</keyword>
<proteinExistence type="predicted"/>
<organism evidence="1 2">
    <name type="scientific">Acrocarpospora phusangensis</name>
    <dbReference type="NCBI Taxonomy" id="1070424"/>
    <lineage>
        <taxon>Bacteria</taxon>
        <taxon>Bacillati</taxon>
        <taxon>Actinomycetota</taxon>
        <taxon>Actinomycetes</taxon>
        <taxon>Streptosporangiales</taxon>
        <taxon>Streptosporangiaceae</taxon>
        <taxon>Acrocarpospora</taxon>
    </lineage>
</organism>
<dbReference type="AlphaFoldDB" id="A0A919UN14"/>
<protein>
    <submittedName>
        <fullName evidence="1">Uncharacterized protein</fullName>
    </submittedName>
</protein>
<evidence type="ECO:0000313" key="1">
    <source>
        <dbReference type="EMBL" id="GIH22265.1"/>
    </source>
</evidence>
<comment type="caution">
    <text evidence="1">The sequence shown here is derived from an EMBL/GenBank/DDBJ whole genome shotgun (WGS) entry which is preliminary data.</text>
</comment>
<accession>A0A919UN14</accession>
<gene>
    <name evidence="1" type="ORF">Aph01nite_05750</name>
</gene>
<dbReference type="RefSeq" id="WP_204039115.1">
    <property type="nucleotide sequence ID" value="NZ_BOOA01000003.1"/>
</dbReference>